<evidence type="ECO:0000256" key="4">
    <source>
        <dbReference type="SAM" id="Phobius"/>
    </source>
</evidence>
<dbReference type="PANTHER" id="PTHR43280">
    <property type="entry name" value="ARAC-FAMILY TRANSCRIPTIONAL REGULATOR"/>
    <property type="match status" value="1"/>
</dbReference>
<proteinExistence type="predicted"/>
<keyword evidence="1" id="KW-0805">Transcription regulation</keyword>
<accession>A0ABV8QSD1</accession>
<dbReference type="InterPro" id="IPR018060">
    <property type="entry name" value="HTH_AraC"/>
</dbReference>
<dbReference type="Pfam" id="PF12833">
    <property type="entry name" value="HTH_18"/>
    <property type="match status" value="1"/>
</dbReference>
<keyword evidence="2" id="KW-0238">DNA-binding</keyword>
<name>A0ABV8QSD1_9BACT</name>
<evidence type="ECO:0000256" key="2">
    <source>
        <dbReference type="ARBA" id="ARBA00023125"/>
    </source>
</evidence>
<dbReference type="PANTHER" id="PTHR43280:SF29">
    <property type="entry name" value="ARAC-FAMILY TRANSCRIPTIONAL REGULATOR"/>
    <property type="match status" value="1"/>
</dbReference>
<reference evidence="7" key="1">
    <citation type="journal article" date="2019" name="Int. J. Syst. Evol. Microbiol.">
        <title>The Global Catalogue of Microorganisms (GCM) 10K type strain sequencing project: providing services to taxonomists for standard genome sequencing and annotation.</title>
        <authorList>
            <consortium name="The Broad Institute Genomics Platform"/>
            <consortium name="The Broad Institute Genome Sequencing Center for Infectious Disease"/>
            <person name="Wu L."/>
            <person name="Ma J."/>
        </authorList>
    </citation>
    <scope>NUCLEOTIDE SEQUENCE [LARGE SCALE GENOMIC DNA]</scope>
    <source>
        <strain evidence="7">CECT 8289</strain>
    </source>
</reference>
<feature type="transmembrane region" description="Helical" evidence="4">
    <location>
        <begin position="212"/>
        <end position="231"/>
    </location>
</feature>
<feature type="transmembrane region" description="Helical" evidence="4">
    <location>
        <begin position="67"/>
        <end position="86"/>
    </location>
</feature>
<feature type="domain" description="HTH araC/xylS-type" evidence="5">
    <location>
        <begin position="280"/>
        <end position="384"/>
    </location>
</feature>
<feature type="transmembrane region" description="Helical" evidence="4">
    <location>
        <begin position="139"/>
        <end position="160"/>
    </location>
</feature>
<dbReference type="PROSITE" id="PS01124">
    <property type="entry name" value="HTH_ARAC_FAMILY_2"/>
    <property type="match status" value="1"/>
</dbReference>
<dbReference type="SUPFAM" id="SSF46689">
    <property type="entry name" value="Homeodomain-like"/>
    <property type="match status" value="1"/>
</dbReference>
<dbReference type="SMART" id="SM00342">
    <property type="entry name" value="HTH_ARAC"/>
    <property type="match status" value="1"/>
</dbReference>
<dbReference type="Gene3D" id="1.10.10.60">
    <property type="entry name" value="Homeodomain-like"/>
    <property type="match status" value="1"/>
</dbReference>
<dbReference type="Proteomes" id="UP001595907">
    <property type="component" value="Unassembled WGS sequence"/>
</dbReference>
<keyword evidence="7" id="KW-1185">Reference proteome</keyword>
<comment type="caution">
    <text evidence="6">The sequence shown here is derived from an EMBL/GenBank/DDBJ whole genome shotgun (WGS) entry which is preliminary data.</text>
</comment>
<feature type="transmembrane region" description="Helical" evidence="4">
    <location>
        <begin position="35"/>
        <end position="55"/>
    </location>
</feature>
<sequence>MTISFTFNIIVLLVGIIIGCITAVLLLVEKKNKKANIFLAALVTICIGTLLHNFLLESGIYDKKPSLYFLPVIGSLGIGPLLYLYTQQLIGNKKLSKAAIALHLSPLMAQLSFFVYAFLQNSDNKYNIYINWYKPFVSPLQNIGTYVLVAIYVYSALQLITNYKKALQNFYADDHKLALRWLQKLLLAFVTYYVLSLIFVLIDFYFKIEGDIFPSDFIRCIIIFIIGFFAIKQNSLLQIQQNIQSVADVVVETDIPSANNELSSIPSSTTKKEINEALLQEIIALVEKEALYLNENLTVADIGTALGYSARTISHTINNGLQKSFSLFINEYRVQLFKSKKQSGQFEHLSIMGLAYDCGFNSKSSFNRIFKEITGEAPSKTNSI</sequence>
<keyword evidence="4" id="KW-0472">Membrane</keyword>
<gene>
    <name evidence="6" type="ORF">ACFOWM_06570</name>
</gene>
<feature type="transmembrane region" description="Helical" evidence="4">
    <location>
        <begin position="185"/>
        <end position="206"/>
    </location>
</feature>
<dbReference type="EMBL" id="JBHSCZ010000001">
    <property type="protein sequence ID" value="MFC4262532.1"/>
    <property type="molecule type" value="Genomic_DNA"/>
</dbReference>
<dbReference type="InterPro" id="IPR018062">
    <property type="entry name" value="HTH_AraC-typ_CS"/>
</dbReference>
<evidence type="ECO:0000256" key="1">
    <source>
        <dbReference type="ARBA" id="ARBA00023015"/>
    </source>
</evidence>
<evidence type="ECO:0000313" key="6">
    <source>
        <dbReference type="EMBL" id="MFC4262532.1"/>
    </source>
</evidence>
<evidence type="ECO:0000259" key="5">
    <source>
        <dbReference type="PROSITE" id="PS01124"/>
    </source>
</evidence>
<feature type="transmembrane region" description="Helical" evidence="4">
    <location>
        <begin position="6"/>
        <end position="28"/>
    </location>
</feature>
<feature type="transmembrane region" description="Helical" evidence="4">
    <location>
        <begin position="98"/>
        <end position="119"/>
    </location>
</feature>
<dbReference type="RefSeq" id="WP_379708037.1">
    <property type="nucleotide sequence ID" value="NZ_JBHSCZ010000001.1"/>
</dbReference>
<keyword evidence="3" id="KW-0804">Transcription</keyword>
<evidence type="ECO:0000256" key="3">
    <source>
        <dbReference type="ARBA" id="ARBA00023163"/>
    </source>
</evidence>
<dbReference type="PROSITE" id="PS00041">
    <property type="entry name" value="HTH_ARAC_FAMILY_1"/>
    <property type="match status" value="1"/>
</dbReference>
<protein>
    <submittedName>
        <fullName evidence="6">Helix-turn-helix domain-containing protein</fullName>
    </submittedName>
</protein>
<keyword evidence="4" id="KW-0812">Transmembrane</keyword>
<dbReference type="InterPro" id="IPR009057">
    <property type="entry name" value="Homeodomain-like_sf"/>
</dbReference>
<organism evidence="6 7">
    <name type="scientific">Ferruginibacter yonginensis</name>
    <dbReference type="NCBI Taxonomy" id="1310416"/>
    <lineage>
        <taxon>Bacteria</taxon>
        <taxon>Pseudomonadati</taxon>
        <taxon>Bacteroidota</taxon>
        <taxon>Chitinophagia</taxon>
        <taxon>Chitinophagales</taxon>
        <taxon>Chitinophagaceae</taxon>
        <taxon>Ferruginibacter</taxon>
    </lineage>
</organism>
<evidence type="ECO:0000313" key="7">
    <source>
        <dbReference type="Proteomes" id="UP001595907"/>
    </source>
</evidence>
<keyword evidence="4" id="KW-1133">Transmembrane helix</keyword>